<evidence type="ECO:0000313" key="1">
    <source>
        <dbReference type="EMBL" id="MCC0178905.1"/>
    </source>
</evidence>
<dbReference type="RefSeq" id="WP_019505891.1">
    <property type="nucleotide sequence ID" value="NZ_JADWDC010000058.1"/>
</dbReference>
<proteinExistence type="predicted"/>
<keyword evidence="2" id="KW-1185">Reference proteome</keyword>
<dbReference type="AlphaFoldDB" id="A0A964BSY7"/>
<name>A0A964BSY7_9CYAN</name>
<accession>A0A964BSY7</accession>
<dbReference type="Proteomes" id="UP000729733">
    <property type="component" value="Unassembled WGS sequence"/>
</dbReference>
<reference evidence="1" key="1">
    <citation type="journal article" date="2021" name="Antonie Van Leeuwenhoek">
        <title>Draft genome and description of Waterburya agarophytonicola gen. nov. sp. nov. (Pleurocapsales, Cyanobacteria): a seaweed symbiont.</title>
        <authorList>
            <person name="Bonthond G."/>
            <person name="Shalygin S."/>
            <person name="Bayer T."/>
            <person name="Weinberger F."/>
        </authorList>
    </citation>
    <scope>NUCLEOTIDE SEQUENCE</scope>
    <source>
        <strain evidence="1">KI4</strain>
    </source>
</reference>
<gene>
    <name evidence="1" type="ORF">I4641_18210</name>
</gene>
<sequence>MSDKVPVVFEGKEYPIDAAIAADDDKLRQVLSPFIPAAANAKIQRESGQPIQIIKQAGTKG</sequence>
<dbReference type="EMBL" id="JADWDC010000058">
    <property type="protein sequence ID" value="MCC0178905.1"/>
    <property type="molecule type" value="Genomic_DNA"/>
</dbReference>
<organism evidence="1 2">
    <name type="scientific">Waterburya agarophytonicola KI4</name>
    <dbReference type="NCBI Taxonomy" id="2874699"/>
    <lineage>
        <taxon>Bacteria</taxon>
        <taxon>Bacillati</taxon>
        <taxon>Cyanobacteriota</taxon>
        <taxon>Cyanophyceae</taxon>
        <taxon>Pleurocapsales</taxon>
        <taxon>Hyellaceae</taxon>
        <taxon>Waterburya</taxon>
        <taxon>Waterburya agarophytonicola</taxon>
    </lineage>
</organism>
<evidence type="ECO:0000313" key="2">
    <source>
        <dbReference type="Proteomes" id="UP000729733"/>
    </source>
</evidence>
<comment type="caution">
    <text evidence="1">The sequence shown here is derived from an EMBL/GenBank/DDBJ whole genome shotgun (WGS) entry which is preliminary data.</text>
</comment>
<protein>
    <submittedName>
        <fullName evidence="1">Uncharacterized protein</fullName>
    </submittedName>
</protein>